<keyword evidence="1" id="KW-0677">Repeat</keyword>
<reference evidence="4 5" key="1">
    <citation type="submission" date="2019-12" db="EMBL/GenBank/DDBJ databases">
        <authorList>
            <person name="Jiao W.-B."/>
            <person name="Schneeberger K."/>
        </authorList>
    </citation>
    <scope>NUCLEOTIDE SEQUENCE [LARGE SCALE GENOMIC DNA]</scope>
    <source>
        <strain evidence="5">cv. C24</strain>
    </source>
</reference>
<proteinExistence type="predicted"/>
<evidence type="ECO:0000313" key="5">
    <source>
        <dbReference type="Proteomes" id="UP000434276"/>
    </source>
</evidence>
<dbReference type="InterPro" id="IPR054483">
    <property type="entry name" value="DC1-like_CT"/>
</dbReference>
<dbReference type="PANTHER" id="PTHR32410">
    <property type="entry name" value="CYSTEINE/HISTIDINE-RICH C1 DOMAIN FAMILY PROTEIN"/>
    <property type="match status" value="1"/>
</dbReference>
<dbReference type="InterPro" id="IPR004146">
    <property type="entry name" value="DC1"/>
</dbReference>
<dbReference type="Pfam" id="PF03107">
    <property type="entry name" value="C1_2"/>
    <property type="match status" value="7"/>
</dbReference>
<dbReference type="PANTHER" id="PTHR32410:SF153">
    <property type="entry name" value="CHP-RICH ZINC FINGER PROTEIN-LIKE-RELATED"/>
    <property type="match status" value="1"/>
</dbReference>
<evidence type="ECO:0000259" key="3">
    <source>
        <dbReference type="Pfam" id="PF22926"/>
    </source>
</evidence>
<feature type="domain" description="DC1-like C-terminal" evidence="3">
    <location>
        <begin position="806"/>
        <end position="846"/>
    </location>
</feature>
<accession>A0A5S9YCC7</accession>
<dbReference type="AlphaFoldDB" id="A0A5S9YCC7"/>
<dbReference type="ExpressionAtlas" id="A0A5S9YCC7">
    <property type="expression patterns" value="baseline and differential"/>
</dbReference>
<evidence type="ECO:0000313" key="4">
    <source>
        <dbReference type="EMBL" id="CAA0407744.1"/>
    </source>
</evidence>
<gene>
    <name evidence="4" type="ORF">C24_LOCUS24597</name>
</gene>
<dbReference type="InterPro" id="IPR053192">
    <property type="entry name" value="Vacuole_Formation_Reg"/>
</dbReference>
<dbReference type="SUPFAM" id="SSF57889">
    <property type="entry name" value="Cysteine-rich domain"/>
    <property type="match status" value="4"/>
</dbReference>
<feature type="domain" description="DC1" evidence="2">
    <location>
        <begin position="681"/>
        <end position="727"/>
    </location>
</feature>
<evidence type="ECO:0000256" key="1">
    <source>
        <dbReference type="ARBA" id="ARBA00022737"/>
    </source>
</evidence>
<dbReference type="Pfam" id="PF22926">
    <property type="entry name" value="C1-like_CT"/>
    <property type="match status" value="1"/>
</dbReference>
<dbReference type="OrthoDB" id="1102869at2759"/>
<feature type="domain" description="DC1" evidence="2">
    <location>
        <begin position="370"/>
        <end position="416"/>
    </location>
</feature>
<evidence type="ECO:0008006" key="6">
    <source>
        <dbReference type="Google" id="ProtNLM"/>
    </source>
</evidence>
<name>A0A5S9YCC7_ARATH</name>
<feature type="domain" description="DC1" evidence="2">
    <location>
        <begin position="620"/>
        <end position="671"/>
    </location>
</feature>
<dbReference type="EMBL" id="CACSHJ010000096">
    <property type="protein sequence ID" value="CAA0407744.1"/>
    <property type="molecule type" value="Genomic_DNA"/>
</dbReference>
<dbReference type="Proteomes" id="UP000434276">
    <property type="component" value="Unassembled WGS sequence"/>
</dbReference>
<organism evidence="4 5">
    <name type="scientific">Arabidopsis thaliana</name>
    <name type="common">Mouse-ear cress</name>
    <dbReference type="NCBI Taxonomy" id="3702"/>
    <lineage>
        <taxon>Eukaryota</taxon>
        <taxon>Viridiplantae</taxon>
        <taxon>Streptophyta</taxon>
        <taxon>Embryophyta</taxon>
        <taxon>Tracheophyta</taxon>
        <taxon>Spermatophyta</taxon>
        <taxon>Magnoliopsida</taxon>
        <taxon>eudicotyledons</taxon>
        <taxon>Gunneridae</taxon>
        <taxon>Pentapetalae</taxon>
        <taxon>rosids</taxon>
        <taxon>malvids</taxon>
        <taxon>Brassicales</taxon>
        <taxon>Brassicaceae</taxon>
        <taxon>Camelineae</taxon>
        <taxon>Arabidopsis</taxon>
    </lineage>
</organism>
<dbReference type="InterPro" id="IPR016024">
    <property type="entry name" value="ARM-type_fold"/>
</dbReference>
<dbReference type="InterPro" id="IPR046349">
    <property type="entry name" value="C1-like_sf"/>
</dbReference>
<feature type="domain" description="DC1" evidence="2">
    <location>
        <begin position="561"/>
        <end position="611"/>
    </location>
</feature>
<feature type="domain" description="DC1" evidence="2">
    <location>
        <begin position="739"/>
        <end position="785"/>
    </location>
</feature>
<dbReference type="SUPFAM" id="SSF48371">
    <property type="entry name" value="ARM repeat"/>
    <property type="match status" value="1"/>
</dbReference>
<protein>
    <recommendedName>
        <fullName evidence="6">Cysteine/Histidine-rich C1 domain family protein</fullName>
    </recommendedName>
</protein>
<feature type="domain" description="DC1" evidence="2">
    <location>
        <begin position="428"/>
        <end position="471"/>
    </location>
</feature>
<sequence>MDSDSEPELKLISLLSQLTSLEDSDPEVILIPVITQIISLVSSMDLDSQPKSKSELMSLITQSISVFKSMDLDSQPEPLRKLISFLSEKSDSEKKPAQDSEFMTLVGQTLSLKPEPELISLYHQILSLDISKDSDSDLESKLVSLISQLLFLDDMKSGYSSDAISLITQIILLVNSMDLDSQPNQESELISLITQTTSLFNSMDLDSLPKPLSELMSFTTHKISRFNYMDLDSLPESLSELLSIISQNFSSTISRHLDKEFRILVNETMTLELELISLIHQVSSVVISMYSKSAKFISLCPQQEVIFKYGKFHVIEKFSWGSNNKLYCLPFLWDKFRLTGEDPTHFLCQGCNGENHEEYDKAPVVIKHTLHPKHPLQLVLSRHYCRTRECYCCDKDLNKIFYYCSACDLAINLACVEKAPVLSIDHPKCHEHTLALFPIHTSLTCDLCGLADSSCPFYICSPCGFAVHQTCTSLPRLINISGHEHRITFTPSFDQREWSCGVCHKKIDNDYGGYSCTRKDCLFATHVKCATQRDVTEEEEEEENEVVEPFTVVSEGIIHHFSHQHHHLKLDENSGIDYDENKMCQACKIPIYFGNFYSCMECEFILHKVCAEFPRTIHHKFHPHWLNLVVENGGVRTEENKCSVCPWMCTAGLFYKCFKEQCRFKLHVQCATIQEPLVHESHAHPLFLTSNRKEQRTCHVCKESGHCSTNETFNCIQCDFAMCFRCVTLPQKVRYIDDEHELTLSYGEKISTKTHWCEECERKIDQSIGFYMCVKYCCVALHIECLLGVDLYMMPGSSLLYYGAKVDVLLNNRHTSRPICSSCKKRCPHKIVLQCSGTIFCSTSCIRESVDRGAKVA</sequence>
<feature type="domain" description="DC1" evidence="2">
    <location>
        <begin position="482"/>
        <end position="530"/>
    </location>
</feature>
<evidence type="ECO:0000259" key="2">
    <source>
        <dbReference type="Pfam" id="PF03107"/>
    </source>
</evidence>